<dbReference type="PROSITE" id="PS50106">
    <property type="entry name" value="PDZ"/>
    <property type="match status" value="2"/>
</dbReference>
<evidence type="ECO:0000259" key="3">
    <source>
        <dbReference type="PROSITE" id="PS50106"/>
    </source>
</evidence>
<keyword evidence="1 4" id="KW-0645">Protease</keyword>
<proteinExistence type="predicted"/>
<dbReference type="PANTHER" id="PTHR43343:SF3">
    <property type="entry name" value="PROTEASE DO-LIKE 8, CHLOROPLASTIC"/>
    <property type="match status" value="1"/>
</dbReference>
<dbReference type="CDD" id="cd06779">
    <property type="entry name" value="cpPDZ_Deg_HtrA-like"/>
    <property type="match status" value="1"/>
</dbReference>
<gene>
    <name evidence="4" type="primary">mucD_2</name>
    <name evidence="4" type="ORF">KOR42_24360</name>
</gene>
<dbReference type="Gene3D" id="2.40.10.120">
    <property type="match status" value="1"/>
</dbReference>
<dbReference type="InterPro" id="IPR029058">
    <property type="entry name" value="AB_hydrolase_fold"/>
</dbReference>
<dbReference type="Gene3D" id="3.40.50.1820">
    <property type="entry name" value="alpha/beta hydrolase"/>
    <property type="match status" value="1"/>
</dbReference>
<dbReference type="EMBL" id="SIHI01000001">
    <property type="protein sequence ID" value="TWT59047.1"/>
    <property type="molecule type" value="Genomic_DNA"/>
</dbReference>
<organism evidence="4 5">
    <name type="scientific">Thalassoglobus neptunius</name>
    <dbReference type="NCBI Taxonomy" id="1938619"/>
    <lineage>
        <taxon>Bacteria</taxon>
        <taxon>Pseudomonadati</taxon>
        <taxon>Planctomycetota</taxon>
        <taxon>Planctomycetia</taxon>
        <taxon>Planctomycetales</taxon>
        <taxon>Planctomycetaceae</taxon>
        <taxon>Thalassoglobus</taxon>
    </lineage>
</organism>
<dbReference type="SUPFAM" id="SSF53474">
    <property type="entry name" value="alpha/beta-Hydrolases"/>
    <property type="match status" value="1"/>
</dbReference>
<evidence type="ECO:0000313" key="5">
    <source>
        <dbReference type="Proteomes" id="UP000317243"/>
    </source>
</evidence>
<accession>A0A5C5X7E8</accession>
<dbReference type="SUPFAM" id="SSF50156">
    <property type="entry name" value="PDZ domain-like"/>
    <property type="match status" value="2"/>
</dbReference>
<dbReference type="InterPro" id="IPR009003">
    <property type="entry name" value="Peptidase_S1_PA"/>
</dbReference>
<dbReference type="PRINTS" id="PR00834">
    <property type="entry name" value="PROTEASES2C"/>
</dbReference>
<dbReference type="InterPro" id="IPR036034">
    <property type="entry name" value="PDZ_sf"/>
</dbReference>
<dbReference type="OrthoDB" id="248175at2"/>
<feature type="domain" description="PDZ" evidence="3">
    <location>
        <begin position="250"/>
        <end position="332"/>
    </location>
</feature>
<dbReference type="PANTHER" id="PTHR43343">
    <property type="entry name" value="PEPTIDASE S12"/>
    <property type="match status" value="1"/>
</dbReference>
<dbReference type="EC" id="3.4.21.107" evidence="4"/>
<dbReference type="SMART" id="SM00228">
    <property type="entry name" value="PDZ"/>
    <property type="match status" value="2"/>
</dbReference>
<evidence type="ECO:0000313" key="4">
    <source>
        <dbReference type="EMBL" id="TWT59047.1"/>
    </source>
</evidence>
<evidence type="ECO:0000256" key="1">
    <source>
        <dbReference type="ARBA" id="ARBA00022670"/>
    </source>
</evidence>
<dbReference type="InterPro" id="IPR001940">
    <property type="entry name" value="Peptidase_S1C"/>
</dbReference>
<dbReference type="Pfam" id="PF13180">
    <property type="entry name" value="PDZ_2"/>
    <property type="match status" value="2"/>
</dbReference>
<dbReference type="GO" id="GO:0006508">
    <property type="term" value="P:proteolysis"/>
    <property type="evidence" value="ECO:0007669"/>
    <property type="project" value="UniProtKB-KW"/>
</dbReference>
<dbReference type="SUPFAM" id="SSF50494">
    <property type="entry name" value="Trypsin-like serine proteases"/>
    <property type="match status" value="1"/>
</dbReference>
<name>A0A5C5X7E8_9PLAN</name>
<sequence>MMLNSKQCSVSRSRKHLSALHLMILAVLLFVPGAVTFGQGVAREEQLAIQQAMAYVNPSIVRIETVGGVDLVGDLLVGTGPTSGVVVREDGYIITSRFNFVADPASVLVTTADGERYAAEVVATDFSKMLTLLKIERDDLQPLQSVPVDDMHVGQRAIALGRTFDPEFPNVSVGIISALKRIRGKALQTDAKTSPVNYGGALINLKGECLGIIVPLSSQRDEETAGVELYDSGIGFAIPLADIERVVDQMIDGEDLHAGLLGIGFEAEGPVSGEAEIVRVRPRSPADSAGLVKGDVVTEIDGVPIRRVNDLKQVLGNRYAGETVNVTIRRADESIQTMVTLTDELVAYQFPSLGILPSRSTNRTQAGVGLRFVFPESSAAKAGLQAGDIITSFQSEPVETTSDISSLLSKFEIGDTIELEVVRDSDSLKLPITLEEFPDGDNLPNIPPPVLTAGNRTEEIEVGRFNQKLPGDDRQFWVLVPQDYHPEQQHGLLLWTHPAGDTMEAEIVRSWRDLASERGLILVGVRAEDVSGFSQTDEEYAKDVVEWVTQNYAIDPARVAVMGAEDSGPFATQLAFKYRELFRGLLAIDAPLRFPPPDSNPESRLLIGFVVGPESRSREQITKSVEILREREFPTALIENTEPEMFSFDVVDLMAQWLDALDRL</sequence>
<keyword evidence="5" id="KW-1185">Reference proteome</keyword>
<keyword evidence="2 4" id="KW-0378">Hydrolase</keyword>
<dbReference type="Pfam" id="PF13365">
    <property type="entry name" value="Trypsin_2"/>
    <property type="match status" value="1"/>
</dbReference>
<dbReference type="InterPro" id="IPR051201">
    <property type="entry name" value="Chloro_Bact_Ser_Proteases"/>
</dbReference>
<dbReference type="AlphaFoldDB" id="A0A5C5X7E8"/>
<protein>
    <submittedName>
        <fullName evidence="4">Putative periplasmic serine endoprotease DegP-like</fullName>
        <ecNumber evidence="4">3.4.21.107</ecNumber>
    </submittedName>
</protein>
<dbReference type="Proteomes" id="UP000317243">
    <property type="component" value="Unassembled WGS sequence"/>
</dbReference>
<dbReference type="InterPro" id="IPR001478">
    <property type="entry name" value="PDZ"/>
</dbReference>
<reference evidence="4 5" key="1">
    <citation type="submission" date="2019-02" db="EMBL/GenBank/DDBJ databases">
        <title>Deep-cultivation of Planctomycetes and their phenomic and genomic characterization uncovers novel biology.</title>
        <authorList>
            <person name="Wiegand S."/>
            <person name="Jogler M."/>
            <person name="Boedeker C."/>
            <person name="Pinto D."/>
            <person name="Vollmers J."/>
            <person name="Rivas-Marin E."/>
            <person name="Kohn T."/>
            <person name="Peeters S.H."/>
            <person name="Heuer A."/>
            <person name="Rast P."/>
            <person name="Oberbeckmann S."/>
            <person name="Bunk B."/>
            <person name="Jeske O."/>
            <person name="Meyerdierks A."/>
            <person name="Storesund J.E."/>
            <person name="Kallscheuer N."/>
            <person name="Luecker S."/>
            <person name="Lage O.M."/>
            <person name="Pohl T."/>
            <person name="Merkel B.J."/>
            <person name="Hornburger P."/>
            <person name="Mueller R.-W."/>
            <person name="Bruemmer F."/>
            <person name="Labrenz M."/>
            <person name="Spormann A.M."/>
            <person name="Op Den Camp H."/>
            <person name="Overmann J."/>
            <person name="Amann R."/>
            <person name="Jetten M.S.M."/>
            <person name="Mascher T."/>
            <person name="Medema M.H."/>
            <person name="Devos D.P."/>
            <person name="Kaster A.-K."/>
            <person name="Ovreas L."/>
            <person name="Rohde M."/>
            <person name="Galperin M.Y."/>
            <person name="Jogler C."/>
        </authorList>
    </citation>
    <scope>NUCLEOTIDE SEQUENCE [LARGE SCALE GENOMIC DNA]</scope>
    <source>
        <strain evidence="4 5">KOR42</strain>
    </source>
</reference>
<feature type="domain" description="PDZ" evidence="3">
    <location>
        <begin position="338"/>
        <end position="425"/>
    </location>
</feature>
<dbReference type="Gene3D" id="2.30.42.10">
    <property type="match status" value="2"/>
</dbReference>
<dbReference type="GO" id="GO:0004252">
    <property type="term" value="F:serine-type endopeptidase activity"/>
    <property type="evidence" value="ECO:0007669"/>
    <property type="project" value="InterPro"/>
</dbReference>
<evidence type="ECO:0000256" key="2">
    <source>
        <dbReference type="ARBA" id="ARBA00022801"/>
    </source>
</evidence>
<comment type="caution">
    <text evidence="4">The sequence shown here is derived from an EMBL/GenBank/DDBJ whole genome shotgun (WGS) entry which is preliminary data.</text>
</comment>